<dbReference type="RefSeq" id="WP_009300917.1">
    <property type="nucleotide sequence ID" value="NZ_JADPBJ010000077.1"/>
</dbReference>
<dbReference type="AlphaFoldDB" id="A0AB35IT94"/>
<evidence type="ECO:0000259" key="1">
    <source>
        <dbReference type="SMART" id="SM01321"/>
    </source>
</evidence>
<dbReference type="PANTHER" id="PTHR33360:SF2">
    <property type="entry name" value="TRANSPOSASE FOR INSERTION SEQUENCE ELEMENT IS200"/>
    <property type="match status" value="1"/>
</dbReference>
<dbReference type="SMART" id="SM01321">
    <property type="entry name" value="Y1_Tnp"/>
    <property type="match status" value="1"/>
</dbReference>
<dbReference type="GO" id="GO:0006313">
    <property type="term" value="P:DNA transposition"/>
    <property type="evidence" value="ECO:0007669"/>
    <property type="project" value="InterPro"/>
</dbReference>
<protein>
    <submittedName>
        <fullName evidence="2">IS200/IS605 family transposase</fullName>
    </submittedName>
</protein>
<dbReference type="Proteomes" id="UP001211987">
    <property type="component" value="Unassembled WGS sequence"/>
</dbReference>
<reference evidence="2" key="1">
    <citation type="submission" date="2023-01" db="EMBL/GenBank/DDBJ databases">
        <title>Human gut microbiome strain richness.</title>
        <authorList>
            <person name="Chen-Liaw A."/>
        </authorList>
    </citation>
    <scope>NUCLEOTIDE SEQUENCE</scope>
    <source>
        <strain evidence="2">1001217st2_G6_1001217B_191108</strain>
    </source>
</reference>
<evidence type="ECO:0000313" key="2">
    <source>
        <dbReference type="EMBL" id="MDB7086045.1"/>
    </source>
</evidence>
<dbReference type="InterPro" id="IPR002686">
    <property type="entry name" value="Transposase_17"/>
</dbReference>
<dbReference type="EMBL" id="JAQLKE010000084">
    <property type="protein sequence ID" value="MDB7086045.1"/>
    <property type="molecule type" value="Genomic_DNA"/>
</dbReference>
<dbReference type="GO" id="GO:0004803">
    <property type="term" value="F:transposase activity"/>
    <property type="evidence" value="ECO:0007669"/>
    <property type="project" value="InterPro"/>
</dbReference>
<dbReference type="Gene3D" id="3.30.70.1290">
    <property type="entry name" value="Transposase IS200-like"/>
    <property type="match status" value="1"/>
</dbReference>
<dbReference type="SUPFAM" id="SSF143422">
    <property type="entry name" value="Transposase IS200-like"/>
    <property type="match status" value="1"/>
</dbReference>
<dbReference type="GO" id="GO:0003677">
    <property type="term" value="F:DNA binding"/>
    <property type="evidence" value="ECO:0007669"/>
    <property type="project" value="InterPro"/>
</dbReference>
<dbReference type="PANTHER" id="PTHR33360">
    <property type="entry name" value="TRANSPOSASE FOR INSERTION SEQUENCE ELEMENT IS200"/>
    <property type="match status" value="1"/>
</dbReference>
<gene>
    <name evidence="2" type="primary">tnpA</name>
    <name evidence="2" type="ORF">PM738_19910</name>
</gene>
<dbReference type="InterPro" id="IPR036515">
    <property type="entry name" value="Transposase_17_sf"/>
</dbReference>
<sequence length="133" mass="16042">MLNYSKNRHACFNLKYHLVVVTKYRHPVFKNEELNSSILNIVYYIFEEKWGCNIISVKTQTDHIHILFEAPPQVCLANLINNFKTVSSRRIRKEYAEYLKQYYWKPYFWNRSYYIGAVSDTTEAVVKQYIENQ</sequence>
<proteinExistence type="predicted"/>
<feature type="domain" description="Transposase IS200-like" evidence="1">
    <location>
        <begin position="11"/>
        <end position="133"/>
    </location>
</feature>
<evidence type="ECO:0000313" key="3">
    <source>
        <dbReference type="Proteomes" id="UP001211987"/>
    </source>
</evidence>
<accession>A0AB35IT94</accession>
<dbReference type="NCBIfam" id="NF033573">
    <property type="entry name" value="transpos_IS200"/>
    <property type="match status" value="1"/>
</dbReference>
<organism evidence="2 3">
    <name type="scientific">Thomasclavelia ramosa</name>
    <dbReference type="NCBI Taxonomy" id="1547"/>
    <lineage>
        <taxon>Bacteria</taxon>
        <taxon>Bacillati</taxon>
        <taxon>Bacillota</taxon>
        <taxon>Erysipelotrichia</taxon>
        <taxon>Erysipelotrichales</taxon>
        <taxon>Coprobacillaceae</taxon>
        <taxon>Thomasclavelia</taxon>
    </lineage>
</organism>
<dbReference type="Pfam" id="PF01797">
    <property type="entry name" value="Y1_Tnp"/>
    <property type="match status" value="1"/>
</dbReference>
<comment type="caution">
    <text evidence="2">The sequence shown here is derived from an EMBL/GenBank/DDBJ whole genome shotgun (WGS) entry which is preliminary data.</text>
</comment>
<name>A0AB35IT94_9FIRM</name>